<dbReference type="Pfam" id="PF13855">
    <property type="entry name" value="LRR_8"/>
    <property type="match status" value="1"/>
</dbReference>
<keyword evidence="1" id="KW-0433">Leucine-rich repeat</keyword>
<protein>
    <recommendedName>
        <fullName evidence="6">U2A'/phosphoprotein 32 family A C-terminal domain-containing protein</fullName>
    </recommendedName>
</protein>
<dbReference type="PANTHER" id="PTHR48051:SF46">
    <property type="entry name" value="LEUCINE RICH REPEAT-CONTAINING DOMAIN PROTEIN"/>
    <property type="match status" value="1"/>
</dbReference>
<dbReference type="InterPro" id="IPR032675">
    <property type="entry name" value="LRR_dom_sf"/>
</dbReference>
<feature type="compositionally biased region" description="Basic and acidic residues" evidence="3">
    <location>
        <begin position="8"/>
        <end position="22"/>
    </location>
</feature>
<keyword evidence="5" id="KW-1185">Reference proteome</keyword>
<feature type="compositionally biased region" description="Basic and acidic residues" evidence="3">
    <location>
        <begin position="486"/>
        <end position="497"/>
    </location>
</feature>
<reference evidence="4 5" key="1">
    <citation type="submission" date="2019-05" db="EMBL/GenBank/DDBJ databases">
        <title>Sporisorium graminicola CBS 10092 draft sequencing and annotation.</title>
        <authorList>
            <person name="Solano-Gonzalez S."/>
            <person name="Caddick M.X."/>
            <person name="Darby A."/>
        </authorList>
    </citation>
    <scope>NUCLEOTIDE SEQUENCE [LARGE SCALE GENOMIC DNA]</scope>
    <source>
        <strain evidence="4 5">CBS 10092</strain>
    </source>
</reference>
<feature type="region of interest" description="Disordered" evidence="3">
    <location>
        <begin position="753"/>
        <end position="775"/>
    </location>
</feature>
<feature type="compositionally biased region" description="Low complexity" evidence="3">
    <location>
        <begin position="28"/>
        <end position="41"/>
    </location>
</feature>
<evidence type="ECO:0008006" key="6">
    <source>
        <dbReference type="Google" id="ProtNLM"/>
    </source>
</evidence>
<evidence type="ECO:0000256" key="2">
    <source>
        <dbReference type="ARBA" id="ARBA00022737"/>
    </source>
</evidence>
<keyword evidence="2" id="KW-0677">Repeat</keyword>
<gene>
    <name evidence="4" type="ORF">EX895_003842</name>
</gene>
<comment type="caution">
    <text evidence="4">The sequence shown here is derived from an EMBL/GenBank/DDBJ whole genome shotgun (WGS) entry which is preliminary data.</text>
</comment>
<feature type="compositionally biased region" description="Basic residues" evidence="3">
    <location>
        <begin position="560"/>
        <end position="574"/>
    </location>
</feature>
<dbReference type="GeneID" id="40726737"/>
<feature type="compositionally biased region" description="Low complexity" evidence="3">
    <location>
        <begin position="672"/>
        <end position="684"/>
    </location>
</feature>
<proteinExistence type="predicted"/>
<feature type="region of interest" description="Disordered" evidence="3">
    <location>
        <begin position="1"/>
        <end position="123"/>
    </location>
</feature>
<dbReference type="PROSITE" id="PS51450">
    <property type="entry name" value="LRR"/>
    <property type="match status" value="2"/>
</dbReference>
<feature type="region of interest" description="Disordered" evidence="3">
    <location>
        <begin position="419"/>
        <end position="737"/>
    </location>
</feature>
<dbReference type="SUPFAM" id="SSF52047">
    <property type="entry name" value="RNI-like"/>
    <property type="match status" value="1"/>
</dbReference>
<dbReference type="Gene3D" id="3.80.10.10">
    <property type="entry name" value="Ribonuclease Inhibitor"/>
    <property type="match status" value="2"/>
</dbReference>
<feature type="compositionally biased region" description="Basic and acidic residues" evidence="3">
    <location>
        <begin position="703"/>
        <end position="715"/>
    </location>
</feature>
<evidence type="ECO:0000256" key="1">
    <source>
        <dbReference type="ARBA" id="ARBA00022614"/>
    </source>
</evidence>
<feature type="compositionally biased region" description="Basic and acidic residues" evidence="3">
    <location>
        <begin position="586"/>
        <end position="597"/>
    </location>
</feature>
<dbReference type="SMART" id="SM00369">
    <property type="entry name" value="LRR_TYP"/>
    <property type="match status" value="4"/>
</dbReference>
<evidence type="ECO:0000313" key="5">
    <source>
        <dbReference type="Proteomes" id="UP000306050"/>
    </source>
</evidence>
<dbReference type="RefSeq" id="XP_029739150.1">
    <property type="nucleotide sequence ID" value="XM_029884440.1"/>
</dbReference>
<dbReference type="InterPro" id="IPR003591">
    <property type="entry name" value="Leu-rich_rpt_typical-subtyp"/>
</dbReference>
<feature type="compositionally biased region" description="Basic and acidic residues" evidence="3">
    <location>
        <begin position="419"/>
        <end position="441"/>
    </location>
</feature>
<name>A0A4U7KRJ1_9BASI</name>
<dbReference type="InterPro" id="IPR001611">
    <property type="entry name" value="Leu-rich_rpt"/>
</dbReference>
<dbReference type="EMBL" id="SRRM01000014">
    <property type="protein sequence ID" value="TKY87165.1"/>
    <property type="molecule type" value="Genomic_DNA"/>
</dbReference>
<feature type="compositionally biased region" description="Low complexity" evidence="3">
    <location>
        <begin position="766"/>
        <end position="775"/>
    </location>
</feature>
<organism evidence="4 5">
    <name type="scientific">Sporisorium graminicola</name>
    <dbReference type="NCBI Taxonomy" id="280036"/>
    <lineage>
        <taxon>Eukaryota</taxon>
        <taxon>Fungi</taxon>
        <taxon>Dikarya</taxon>
        <taxon>Basidiomycota</taxon>
        <taxon>Ustilaginomycotina</taxon>
        <taxon>Ustilaginomycetes</taxon>
        <taxon>Ustilaginales</taxon>
        <taxon>Ustilaginaceae</taxon>
        <taxon>Sporisorium</taxon>
    </lineage>
</organism>
<feature type="compositionally biased region" description="Acidic residues" evidence="3">
    <location>
        <begin position="457"/>
        <end position="466"/>
    </location>
</feature>
<sequence length="775" mass="83922">MAIARTTTAERPRGPIKSERNRAAAAGASTSNDLASSTSSAFYKKRAQGKSRPTDNHAAASGSNHGSRSRDAQPVKQGIAAQQNKGRGRPDASTPGQVIDQGDDADNQEVEKEEDSSEDEDIRSKTALSLAEHQLPPLSALVDTLSQFRYLQRLDLSSIQPSDGSPKGLDTLTWLAKAVFRSKAATKGKGRAFGDNLTWLNLSSNTHLTSEACIGLEALEELCVLTLSHCALTSVPPSITPLRNLKALVLNNNAITSLSVSFPHLPELNSLILSHNEIESLPASLPAALPALKKLSLGHNKLKGAQSLPDFSLCLALREVRLNDNPDLRALPPHVKDWGKGADGKTAPGLELLELKDCGLDTWESLSSLVEAEEEKESQPRLRRKGLTQLLLKGNGVASEEGYKERILQVHPTLRVLDNERLQPRVRPAEKEEDGAKDSQKPQRAQRPRRDVKVDDRAEEEDDDEAAQMAAQMRELRRGKPAPKGSAREARKEKSEPKDEDQDDDEAAQMAAEMRALRRGQAPPSRPDTKTNSSKTKLKGKSQPKSLITASAEDSVDHAKPKHKRGSRAGKKVNKLNTEPTSSSQKSKDPQKSDKSESSFFETVDEAAEKQRLAPIYELSKKRAKIASGRTEVAEGVLEDASSTLSKARRKEVQRRTELDTFDENSTAAGRPKSAAPVKAASKKPQQEDKPEQQNTSVAGIIDLRKQAKKEAERGGKKRKANANDIGGGDEGKKKVKASLPFVSQNVAEVTKTKASDSFGSGGDAWGDAGAGAWA</sequence>
<dbReference type="GO" id="GO:0005737">
    <property type="term" value="C:cytoplasm"/>
    <property type="evidence" value="ECO:0007669"/>
    <property type="project" value="TreeGrafter"/>
</dbReference>
<evidence type="ECO:0000256" key="3">
    <source>
        <dbReference type="SAM" id="MobiDB-lite"/>
    </source>
</evidence>
<dbReference type="InterPro" id="IPR050216">
    <property type="entry name" value="LRR_domain-containing"/>
</dbReference>
<evidence type="ECO:0000313" key="4">
    <source>
        <dbReference type="EMBL" id="TKY87165.1"/>
    </source>
</evidence>
<feature type="compositionally biased region" description="Acidic residues" evidence="3">
    <location>
        <begin position="101"/>
        <end position="121"/>
    </location>
</feature>
<dbReference type="Proteomes" id="UP000306050">
    <property type="component" value="Chromosome SGRAM_22"/>
</dbReference>
<accession>A0A4U7KRJ1</accession>
<dbReference type="KEGG" id="sgra:EX895_003842"/>
<dbReference type="PANTHER" id="PTHR48051">
    <property type="match status" value="1"/>
</dbReference>
<dbReference type="AlphaFoldDB" id="A0A4U7KRJ1"/>
<dbReference type="OrthoDB" id="1517790at2759"/>
<feature type="compositionally biased region" description="Acidic residues" evidence="3">
    <location>
        <begin position="498"/>
        <end position="507"/>
    </location>
</feature>